<sequence length="1123" mass="123973">MLHRSFKPAKCKTALKLAVSRLKLLKNKKEAQVKQMKRELAQLLDSGQVQTARIRVEHVSREEKTIRAYDLIETYCELIVARMAIIESQKNCPIDLKEAISSVIFASPRCADIPELMDVRKHFTAKYGKEFVSAAVELRPDCGVHRMLVEKLSAKAPDGPTKVKILSTIAAEHNVKWDPDSFGDTGSMPSEDLLNGPKTFETASKVHTESLPGSTLPNHDNKESPDVQVTNKLNDRRDVFVGVTGHDAGSSSLSQNFSSTDVDASKETTSGIYHPEVRSSRSGTEQMEFKHSYSGDRNAHSYGRQHFNMQFKDATSAAQAAAESAERASMAARAAAELSRQYSSESQKSSGNVTKDEGPQNNASSNWQGVHVAKAPENNAYHGRNSAMHDDHIVAKKQEEPSGMAESSYGDRVKSTDGYGQPESLKFTTASIDNKTLVSGFQNADRYPQKKSSEPKKSDLLGEGSKKKESSEPVEKSFSKLQDDVESEGIAYIGDSRTRKQSSTVSFHSHSSSFSDDEEDVLRKNDYLGYFEEKRTDMESSKSPSHSPSHSNTFNEIYKGEDIFVNEGSFYSNAEQINSRENATFVFDDSGSDDDNCKFDVEDYKEQESNSYFSPPSRKSSMDLLTNATVWSPKQNLDEGQGRLISMSHSSIEQRSPVFSESVSHSSVPSKPDELLPVAFDDSDGSGSDSEDLFKSKLVESMTTSDEVPHKNVYPISSEKLQNPTHSSVESSSDNEGNVGSRRKSWLLPSHVDLEPKEERPEKSEGIKFSPVYEKKFYDVELPTGLPSARLMKDGLDSNVEDNFHAPDSPDTMKDTELSKESDKELKFGMLTGGLRNKGIRNPPYTRKSLGNSLAPKEATEDTFSKIEQSTSSPTVIGSVAHAQEPHNQKGNTNLKEKASVINLDSDDRHFKGKPPQHMTSRSQEPYIQKSSIEINKRVNSGAASVTYFDSDNSDTEESISKMTSTSNARRGRGLSQRTKVSPSKYGKTSFAKATALSETSVTAKAESRSSSKSSYAAGILPSRMSETNSSDHSRGEEQHRSMELDTSTSKPVPESQRSSARVDGIKLSSRKQKLNSPIKTEASSHTDNTEKTSSKEKASHVHPKLPDYDALTAHFRSLRQSD</sequence>
<feature type="compositionally biased region" description="Basic and acidic residues" evidence="3">
    <location>
        <begin position="1083"/>
        <end position="1108"/>
    </location>
</feature>
<evidence type="ECO:0000256" key="2">
    <source>
        <dbReference type="SAM" id="Coils"/>
    </source>
</evidence>
<feature type="region of interest" description="Disordered" evidence="3">
    <location>
        <begin position="399"/>
        <end position="424"/>
    </location>
</feature>
<feature type="compositionally biased region" description="Low complexity" evidence="3">
    <location>
        <begin position="1009"/>
        <end position="1018"/>
    </location>
</feature>
<evidence type="ECO:0000313" key="5">
    <source>
        <dbReference type="Proteomes" id="UP000796880"/>
    </source>
</evidence>
<keyword evidence="5" id="KW-1185">Reference proteome</keyword>
<feature type="compositionally biased region" description="Polar residues" evidence="3">
    <location>
        <begin position="866"/>
        <end position="876"/>
    </location>
</feature>
<feature type="region of interest" description="Disordered" evidence="3">
    <location>
        <begin position="336"/>
        <end position="366"/>
    </location>
</feature>
<dbReference type="OrthoDB" id="29853at2759"/>
<dbReference type="InterPro" id="IPR042277">
    <property type="entry name" value="IST1-like"/>
</dbReference>
<comment type="caution">
    <text evidence="4">The sequence shown here is derived from an EMBL/GenBank/DDBJ whole genome shotgun (WGS) entry which is preliminary data.</text>
</comment>
<feature type="compositionally biased region" description="Polar residues" evidence="3">
    <location>
        <begin position="249"/>
        <end position="271"/>
    </location>
</feature>
<organism evidence="4 5">
    <name type="scientific">Rhamnella rubrinervis</name>
    <dbReference type="NCBI Taxonomy" id="2594499"/>
    <lineage>
        <taxon>Eukaryota</taxon>
        <taxon>Viridiplantae</taxon>
        <taxon>Streptophyta</taxon>
        <taxon>Embryophyta</taxon>
        <taxon>Tracheophyta</taxon>
        <taxon>Spermatophyta</taxon>
        <taxon>Magnoliopsida</taxon>
        <taxon>eudicotyledons</taxon>
        <taxon>Gunneridae</taxon>
        <taxon>Pentapetalae</taxon>
        <taxon>rosids</taxon>
        <taxon>fabids</taxon>
        <taxon>Rosales</taxon>
        <taxon>Rhamnaceae</taxon>
        <taxon>rhamnoid group</taxon>
        <taxon>Rhamneae</taxon>
        <taxon>Rhamnella</taxon>
    </lineage>
</organism>
<comment type="similarity">
    <text evidence="1">Belongs to the IST1 family.</text>
</comment>
<feature type="compositionally biased region" description="Basic and acidic residues" evidence="3">
    <location>
        <begin position="1030"/>
        <end position="1044"/>
    </location>
</feature>
<accession>A0A8K0HME7</accession>
<feature type="region of interest" description="Disordered" evidence="3">
    <location>
        <begin position="800"/>
        <end position="927"/>
    </location>
</feature>
<dbReference type="Gene3D" id="1.20.1260.60">
    <property type="entry name" value="Vacuolar protein sorting-associated protein Ist1"/>
    <property type="match status" value="1"/>
</dbReference>
<feature type="compositionally biased region" description="Polar residues" evidence="3">
    <location>
        <begin position="1045"/>
        <end position="1060"/>
    </location>
</feature>
<feature type="region of interest" description="Disordered" evidence="3">
    <location>
        <begin position="947"/>
        <end position="1123"/>
    </location>
</feature>
<protein>
    <submittedName>
        <fullName evidence="4">Uncharacterized protein</fullName>
    </submittedName>
</protein>
<feature type="compositionally biased region" description="Basic and acidic residues" evidence="3">
    <location>
        <begin position="447"/>
        <end position="483"/>
    </location>
</feature>
<feature type="region of interest" description="Disordered" evidence="3">
    <location>
        <begin position="633"/>
        <end position="766"/>
    </location>
</feature>
<reference evidence="4" key="1">
    <citation type="submission" date="2020-03" db="EMBL/GenBank/DDBJ databases">
        <title>A high-quality chromosome-level genome assembly of a woody plant with both climbing and erect habits, Rhamnella rubrinervis.</title>
        <authorList>
            <person name="Lu Z."/>
            <person name="Yang Y."/>
            <person name="Zhu X."/>
            <person name="Sun Y."/>
        </authorList>
    </citation>
    <scope>NUCLEOTIDE SEQUENCE</scope>
    <source>
        <strain evidence="4">BYM</strain>
        <tissue evidence="4">Leaf</tissue>
    </source>
</reference>
<evidence type="ECO:0000256" key="1">
    <source>
        <dbReference type="ARBA" id="ARBA00005536"/>
    </source>
</evidence>
<evidence type="ECO:0000313" key="4">
    <source>
        <dbReference type="EMBL" id="KAF3454228.1"/>
    </source>
</evidence>
<dbReference type="GO" id="GO:0015031">
    <property type="term" value="P:protein transport"/>
    <property type="evidence" value="ECO:0007669"/>
    <property type="project" value="InterPro"/>
</dbReference>
<feature type="compositionally biased region" description="Low complexity" evidence="3">
    <location>
        <begin position="656"/>
        <end position="670"/>
    </location>
</feature>
<dbReference type="EMBL" id="VOIH02000002">
    <property type="protein sequence ID" value="KAF3454228.1"/>
    <property type="molecule type" value="Genomic_DNA"/>
</dbReference>
<feature type="region of interest" description="Disordered" evidence="3">
    <location>
        <begin position="441"/>
        <end position="519"/>
    </location>
</feature>
<name>A0A8K0HME7_9ROSA</name>
<dbReference type="Proteomes" id="UP000796880">
    <property type="component" value="Unassembled WGS sequence"/>
</dbReference>
<feature type="region of interest" description="Disordered" evidence="3">
    <location>
        <begin position="535"/>
        <end position="554"/>
    </location>
</feature>
<feature type="compositionally biased region" description="Low complexity" evidence="3">
    <location>
        <begin position="336"/>
        <end position="350"/>
    </location>
</feature>
<dbReference type="PANTHER" id="PTHR12161:SF13">
    <property type="entry name" value="REGULATOR OF VPS4 ACTIVITY IN THE MVB PATHWAY PROTEIN"/>
    <property type="match status" value="1"/>
</dbReference>
<gene>
    <name evidence="4" type="ORF">FNV43_RR04675</name>
</gene>
<feature type="compositionally biased region" description="Basic and acidic residues" evidence="3">
    <location>
        <begin position="811"/>
        <end position="827"/>
    </location>
</feature>
<feature type="coiled-coil region" evidence="2">
    <location>
        <begin position="19"/>
        <end position="46"/>
    </location>
</feature>
<dbReference type="Pfam" id="PF03398">
    <property type="entry name" value="Ist1"/>
    <property type="match status" value="1"/>
</dbReference>
<proteinExistence type="inferred from homology"/>
<feature type="compositionally biased region" description="Polar residues" evidence="3">
    <location>
        <begin position="918"/>
        <end position="927"/>
    </location>
</feature>
<keyword evidence="2" id="KW-0175">Coiled coil</keyword>
<feature type="compositionally biased region" description="Low complexity" evidence="3">
    <location>
        <begin position="541"/>
        <end position="551"/>
    </location>
</feature>
<dbReference type="InterPro" id="IPR005061">
    <property type="entry name" value="Ist1"/>
</dbReference>
<feature type="compositionally biased region" description="Polar residues" evidence="3">
    <location>
        <begin position="719"/>
        <end position="738"/>
    </location>
</feature>
<feature type="compositionally biased region" description="Low complexity" evidence="3">
    <location>
        <begin position="502"/>
        <end position="514"/>
    </location>
</feature>
<dbReference type="AlphaFoldDB" id="A0A8K0HME7"/>
<feature type="region of interest" description="Disordered" evidence="3">
    <location>
        <begin position="207"/>
        <end position="301"/>
    </location>
</feature>
<evidence type="ECO:0000256" key="3">
    <source>
        <dbReference type="SAM" id="MobiDB-lite"/>
    </source>
</evidence>
<feature type="compositionally biased region" description="Basic and acidic residues" evidence="3">
    <location>
        <begin position="287"/>
        <end position="299"/>
    </location>
</feature>
<feature type="compositionally biased region" description="Basic and acidic residues" evidence="3">
    <location>
        <begin position="752"/>
        <end position="766"/>
    </location>
</feature>
<dbReference type="FunFam" id="1.20.1260.60:FF:000003">
    <property type="entry name" value="IST1-like protein isoform A"/>
    <property type="match status" value="1"/>
</dbReference>
<dbReference type="PANTHER" id="PTHR12161">
    <property type="entry name" value="IST1 FAMILY MEMBER"/>
    <property type="match status" value="1"/>
</dbReference>